<evidence type="ECO:0000256" key="4">
    <source>
        <dbReference type="ARBA" id="ARBA00022617"/>
    </source>
</evidence>
<feature type="transmembrane region" description="Helical" evidence="11">
    <location>
        <begin position="6"/>
        <end position="27"/>
    </location>
</feature>
<evidence type="ECO:0000256" key="1">
    <source>
        <dbReference type="ARBA" id="ARBA00001971"/>
    </source>
</evidence>
<dbReference type="STRING" id="1077348.A0A2G8SHG8"/>
<dbReference type="InterPro" id="IPR002401">
    <property type="entry name" value="Cyt_P450_E_grp-I"/>
</dbReference>
<evidence type="ECO:0000256" key="7">
    <source>
        <dbReference type="ARBA" id="ARBA00023004"/>
    </source>
</evidence>
<dbReference type="PRINTS" id="PR00385">
    <property type="entry name" value="P450"/>
</dbReference>
<keyword evidence="7 9" id="KW-0408">Iron</keyword>
<comment type="similarity">
    <text evidence="3 10">Belongs to the cytochrome P450 family.</text>
</comment>
<dbReference type="GO" id="GO:0020037">
    <property type="term" value="F:heme binding"/>
    <property type="evidence" value="ECO:0007669"/>
    <property type="project" value="InterPro"/>
</dbReference>
<feature type="binding site" description="axial binding residue" evidence="9">
    <location>
        <position position="485"/>
    </location>
    <ligand>
        <name>heme</name>
        <dbReference type="ChEBI" id="CHEBI:30413"/>
    </ligand>
    <ligandPart>
        <name>Fe</name>
        <dbReference type="ChEBI" id="CHEBI:18248"/>
    </ligandPart>
</feature>
<evidence type="ECO:0000256" key="5">
    <source>
        <dbReference type="ARBA" id="ARBA00022723"/>
    </source>
</evidence>
<keyword evidence="11" id="KW-1133">Transmembrane helix</keyword>
<comment type="pathway">
    <text evidence="2">Secondary metabolite biosynthesis.</text>
</comment>
<dbReference type="SMR" id="A0A2G8SHG8"/>
<comment type="cofactor">
    <cofactor evidence="1 9">
        <name>heme</name>
        <dbReference type="ChEBI" id="CHEBI:30413"/>
    </cofactor>
</comment>
<keyword evidence="4 9" id="KW-0349">Heme</keyword>
<accession>A0A2G8SHG8</accession>
<gene>
    <name evidence="12" type="ORF">GSI_04660</name>
</gene>
<dbReference type="PANTHER" id="PTHR24305">
    <property type="entry name" value="CYTOCHROME P450"/>
    <property type="match status" value="1"/>
</dbReference>
<dbReference type="InterPro" id="IPR036396">
    <property type="entry name" value="Cyt_P450_sf"/>
</dbReference>
<dbReference type="SUPFAM" id="SSF48264">
    <property type="entry name" value="Cytochrome P450"/>
    <property type="match status" value="1"/>
</dbReference>
<dbReference type="InterPro" id="IPR017972">
    <property type="entry name" value="Cyt_P450_CS"/>
</dbReference>
<keyword evidence="8 10" id="KW-0503">Monooxygenase</keyword>
<dbReference type="GO" id="GO:0004497">
    <property type="term" value="F:monooxygenase activity"/>
    <property type="evidence" value="ECO:0007669"/>
    <property type="project" value="UniProtKB-KW"/>
</dbReference>
<keyword evidence="13" id="KW-1185">Reference proteome</keyword>
<comment type="caution">
    <text evidence="12">The sequence shown here is derived from an EMBL/GenBank/DDBJ whole genome shotgun (WGS) entry which is preliminary data.</text>
</comment>
<evidence type="ECO:0000256" key="9">
    <source>
        <dbReference type="PIRSR" id="PIRSR602401-1"/>
    </source>
</evidence>
<dbReference type="Gene3D" id="1.10.630.10">
    <property type="entry name" value="Cytochrome P450"/>
    <property type="match status" value="1"/>
</dbReference>
<evidence type="ECO:0000256" key="8">
    <source>
        <dbReference type="ARBA" id="ARBA00023033"/>
    </source>
</evidence>
<name>A0A2G8SHG8_9APHY</name>
<dbReference type="PRINTS" id="PR00463">
    <property type="entry name" value="EP450I"/>
</dbReference>
<dbReference type="InterPro" id="IPR050121">
    <property type="entry name" value="Cytochrome_P450_monoxygenase"/>
</dbReference>
<dbReference type="GO" id="GO:0005506">
    <property type="term" value="F:iron ion binding"/>
    <property type="evidence" value="ECO:0007669"/>
    <property type="project" value="InterPro"/>
</dbReference>
<evidence type="ECO:0000256" key="3">
    <source>
        <dbReference type="ARBA" id="ARBA00010617"/>
    </source>
</evidence>
<keyword evidence="11" id="KW-0812">Transmembrane</keyword>
<keyword evidence="6 10" id="KW-0560">Oxidoreductase</keyword>
<keyword evidence="5 9" id="KW-0479">Metal-binding</keyword>
<dbReference type="CDD" id="cd11069">
    <property type="entry name" value="CYP_FUM15-like"/>
    <property type="match status" value="1"/>
</dbReference>
<dbReference type="PANTHER" id="PTHR24305:SF166">
    <property type="entry name" value="CYTOCHROME P450 12A4, MITOCHONDRIAL-RELATED"/>
    <property type="match status" value="1"/>
</dbReference>
<evidence type="ECO:0000313" key="13">
    <source>
        <dbReference type="Proteomes" id="UP000230002"/>
    </source>
</evidence>
<dbReference type="EMBL" id="AYKW01000008">
    <property type="protein sequence ID" value="PIL33210.1"/>
    <property type="molecule type" value="Genomic_DNA"/>
</dbReference>
<evidence type="ECO:0000256" key="2">
    <source>
        <dbReference type="ARBA" id="ARBA00005179"/>
    </source>
</evidence>
<reference evidence="12 13" key="1">
    <citation type="journal article" date="2015" name="Sci. Rep.">
        <title>Chromosome-level genome map provides insights into diverse defense mechanisms in the medicinal fungus Ganoderma sinense.</title>
        <authorList>
            <person name="Zhu Y."/>
            <person name="Xu J."/>
            <person name="Sun C."/>
            <person name="Zhou S."/>
            <person name="Xu H."/>
            <person name="Nelson D.R."/>
            <person name="Qian J."/>
            <person name="Song J."/>
            <person name="Luo H."/>
            <person name="Xiang L."/>
            <person name="Li Y."/>
            <person name="Xu Z."/>
            <person name="Ji A."/>
            <person name="Wang L."/>
            <person name="Lu S."/>
            <person name="Hayward A."/>
            <person name="Sun W."/>
            <person name="Li X."/>
            <person name="Schwartz D.C."/>
            <person name="Wang Y."/>
            <person name="Chen S."/>
        </authorList>
    </citation>
    <scope>NUCLEOTIDE SEQUENCE [LARGE SCALE GENOMIC DNA]</scope>
    <source>
        <strain evidence="12 13">ZZ0214-1</strain>
    </source>
</reference>
<keyword evidence="11" id="KW-0472">Membrane</keyword>
<evidence type="ECO:0000256" key="10">
    <source>
        <dbReference type="RuleBase" id="RU000461"/>
    </source>
</evidence>
<sequence>MADPVLVLTAIAGAAYVFWLVFHHFIVRSPLDNLPSPPSSLFLGNLPDIIHRQSHIWWRHVSNTCGPATKVTAFFGIKMLYTFDPKAMYSILVKDTELYPKKTAADFTLFIGPGLLFAEGAQHRRQRKWLNPVFSVAQLRDISHVFYGVAYKLEEAIRHRVGTQSQDLDVNGWMARTTLEMLGQAGLGYSFDKFTEDSTDSYGEALKSFFPIINHVPLLNLFVVTLANHIPKWLMRRVLRLAVPFPHVLRLLTISETMQKRSTEIIQEKKTALQKGDKALMHQVGEGKDIMSVLLKSNMNAPTDAERLPDEELLAQMSTFILAGMDTTSNALSRILHLLALHPDVQEKLRHELAEAREVVGNGRDVPYDDLVKLPYLDAVCRETLRLHPPLNLIGRRAAKDTIVPLSAPVRGMDGTLVSEIMLPKDTFVLLGLQACNTNKKLWGEDAYEWKPERWLQPLPPMLEEARVPGVYSNLMSFSGGVRSCIGFKFSQLEMKVLLTTLLPAFSFELTDKPIIWNSSAVSYPTMDKDSTRPEMLLKVRALDC</sequence>
<protein>
    <submittedName>
        <fullName evidence="12">Cytochrome P450</fullName>
    </submittedName>
</protein>
<proteinExistence type="inferred from homology"/>
<dbReference type="GO" id="GO:0016705">
    <property type="term" value="F:oxidoreductase activity, acting on paired donors, with incorporation or reduction of molecular oxygen"/>
    <property type="evidence" value="ECO:0007669"/>
    <property type="project" value="InterPro"/>
</dbReference>
<dbReference type="PROSITE" id="PS00086">
    <property type="entry name" value="CYTOCHROME_P450"/>
    <property type="match status" value="1"/>
</dbReference>
<evidence type="ECO:0000313" key="12">
    <source>
        <dbReference type="EMBL" id="PIL33210.1"/>
    </source>
</evidence>
<dbReference type="OrthoDB" id="1470350at2759"/>
<dbReference type="Proteomes" id="UP000230002">
    <property type="component" value="Unassembled WGS sequence"/>
</dbReference>
<dbReference type="AlphaFoldDB" id="A0A2G8SHG8"/>
<evidence type="ECO:0000256" key="11">
    <source>
        <dbReference type="SAM" id="Phobius"/>
    </source>
</evidence>
<evidence type="ECO:0000256" key="6">
    <source>
        <dbReference type="ARBA" id="ARBA00023002"/>
    </source>
</evidence>
<dbReference type="InterPro" id="IPR001128">
    <property type="entry name" value="Cyt_P450"/>
</dbReference>
<organism evidence="12 13">
    <name type="scientific">Ganoderma sinense ZZ0214-1</name>
    <dbReference type="NCBI Taxonomy" id="1077348"/>
    <lineage>
        <taxon>Eukaryota</taxon>
        <taxon>Fungi</taxon>
        <taxon>Dikarya</taxon>
        <taxon>Basidiomycota</taxon>
        <taxon>Agaricomycotina</taxon>
        <taxon>Agaricomycetes</taxon>
        <taxon>Polyporales</taxon>
        <taxon>Polyporaceae</taxon>
        <taxon>Ganoderma</taxon>
    </lineage>
</organism>
<dbReference type="Pfam" id="PF00067">
    <property type="entry name" value="p450"/>
    <property type="match status" value="1"/>
</dbReference>